<evidence type="ECO:0000313" key="3">
    <source>
        <dbReference type="EMBL" id="SVA19166.1"/>
    </source>
</evidence>
<organism evidence="3">
    <name type="scientific">marine metagenome</name>
    <dbReference type="NCBI Taxonomy" id="408172"/>
    <lineage>
        <taxon>unclassified sequences</taxon>
        <taxon>metagenomes</taxon>
        <taxon>ecological metagenomes</taxon>
    </lineage>
</organism>
<dbReference type="PANTHER" id="PTHR12526">
    <property type="entry name" value="GLYCOSYLTRANSFERASE"/>
    <property type="match status" value="1"/>
</dbReference>
<evidence type="ECO:0000259" key="1">
    <source>
        <dbReference type="Pfam" id="PF00534"/>
    </source>
</evidence>
<dbReference type="Pfam" id="PF00534">
    <property type="entry name" value="Glycos_transf_1"/>
    <property type="match status" value="1"/>
</dbReference>
<gene>
    <name evidence="3" type="ORF">METZ01_LOCUS72020</name>
</gene>
<reference evidence="3" key="1">
    <citation type="submission" date="2018-05" db="EMBL/GenBank/DDBJ databases">
        <authorList>
            <person name="Lanie J.A."/>
            <person name="Ng W.-L."/>
            <person name="Kazmierczak K.M."/>
            <person name="Andrzejewski T.M."/>
            <person name="Davidsen T.M."/>
            <person name="Wayne K.J."/>
            <person name="Tettelin H."/>
            <person name="Glass J.I."/>
            <person name="Rusch D."/>
            <person name="Podicherti R."/>
            <person name="Tsui H.-C.T."/>
            <person name="Winkler M.E."/>
        </authorList>
    </citation>
    <scope>NUCLEOTIDE SEQUENCE</scope>
</reference>
<dbReference type="EMBL" id="UINC01005114">
    <property type="protein sequence ID" value="SVA19166.1"/>
    <property type="molecule type" value="Genomic_DNA"/>
</dbReference>
<evidence type="ECO:0008006" key="4">
    <source>
        <dbReference type="Google" id="ProtNLM"/>
    </source>
</evidence>
<dbReference type="SUPFAM" id="SSF53756">
    <property type="entry name" value="UDP-Glycosyltransferase/glycogen phosphorylase"/>
    <property type="match status" value="1"/>
</dbReference>
<dbReference type="PANTHER" id="PTHR12526:SF636">
    <property type="entry name" value="BLL3647 PROTEIN"/>
    <property type="match status" value="1"/>
</dbReference>
<dbReference type="Pfam" id="PF13439">
    <property type="entry name" value="Glyco_transf_4"/>
    <property type="match status" value="1"/>
</dbReference>
<name>A0A381TT06_9ZZZZ</name>
<dbReference type="AlphaFoldDB" id="A0A381TT06"/>
<feature type="domain" description="Glycosyltransferase subfamily 4-like N-terminal" evidence="2">
    <location>
        <begin position="21"/>
        <end position="201"/>
    </location>
</feature>
<dbReference type="GO" id="GO:0016757">
    <property type="term" value="F:glycosyltransferase activity"/>
    <property type="evidence" value="ECO:0007669"/>
    <property type="project" value="InterPro"/>
</dbReference>
<sequence length="410" mass="44101">MAHTIVMVSTSYPRFPGDTVGTFLEPIAQGIAARGHAVHVVLPWHPQVDRAPVERGVHLHYFRYAPASLSVFGYAQGLRADVHLKTTAYLAAPLASIAAILKTRQVARRYGATILHGHWVIPGGVIAALAASTALPLAISLHGSDVYVAERYHFLGPVARWAFSRASWVTACSDDLRQRAIGLGASKDHIEVLPYGVDAKRFSPDPSTGAQTRTQLGVPLDAPLILTAGRLVRKKGFEFLIDAMAKLALKWPELRLMIVGSGDLDAELRQRARDAGIGHRVTFAGNVSQNAIPSYLNAADLVVVPSVRDTSGNVDGLPNFLLEALVSGTTVVTTDVGGIRSVAKDGRTAVVVPPANADALADAIHTMLGQPERRRALGVAARVELQQNRSWADFAEQLEAVYDRLTKESY</sequence>
<proteinExistence type="predicted"/>
<dbReference type="InterPro" id="IPR001296">
    <property type="entry name" value="Glyco_trans_1"/>
</dbReference>
<evidence type="ECO:0000259" key="2">
    <source>
        <dbReference type="Pfam" id="PF13439"/>
    </source>
</evidence>
<dbReference type="InterPro" id="IPR028098">
    <property type="entry name" value="Glyco_trans_4-like_N"/>
</dbReference>
<dbReference type="Gene3D" id="3.40.50.2000">
    <property type="entry name" value="Glycogen Phosphorylase B"/>
    <property type="match status" value="2"/>
</dbReference>
<protein>
    <recommendedName>
        <fullName evidence="4">Glycosyltransferase subfamily 4-like N-terminal domain-containing protein</fullName>
    </recommendedName>
</protein>
<feature type="domain" description="Glycosyl transferase family 1" evidence="1">
    <location>
        <begin position="213"/>
        <end position="382"/>
    </location>
</feature>
<accession>A0A381TT06</accession>